<comment type="similarity">
    <text evidence="2">Belongs to the CorA metal ion transporter (MIT) (TC 1.A.35) family.</text>
</comment>
<dbReference type="PANTHER" id="PTHR47891">
    <property type="entry name" value="TRANSPORTER-RELATED"/>
    <property type="match status" value="1"/>
</dbReference>
<gene>
    <name evidence="7" type="ORF">GCWU000321_01309</name>
</gene>
<evidence type="ECO:0000313" key="7">
    <source>
        <dbReference type="EMBL" id="EEW97321.1"/>
    </source>
</evidence>
<evidence type="ECO:0000256" key="1">
    <source>
        <dbReference type="ARBA" id="ARBA00004141"/>
    </source>
</evidence>
<dbReference type="InterPro" id="IPR047199">
    <property type="entry name" value="CorA-like"/>
</dbReference>
<feature type="transmembrane region" description="Helical" evidence="6">
    <location>
        <begin position="277"/>
        <end position="296"/>
    </location>
</feature>
<keyword evidence="5 6" id="KW-0472">Membrane</keyword>
<dbReference type="Gene3D" id="3.30.460.20">
    <property type="entry name" value="CorA soluble domain-like"/>
    <property type="match status" value="1"/>
</dbReference>
<dbReference type="Proteomes" id="UP000004736">
    <property type="component" value="Unassembled WGS sequence"/>
</dbReference>
<comment type="subcellular location">
    <subcellularLocation>
        <location evidence="1">Membrane</location>
        <topology evidence="1">Multi-pass membrane protein</topology>
    </subcellularLocation>
</comment>
<dbReference type="HOGENOM" id="CLU_007127_8_1_9"/>
<dbReference type="SUPFAM" id="SSF143865">
    <property type="entry name" value="CorA soluble domain-like"/>
    <property type="match status" value="1"/>
</dbReference>
<dbReference type="GO" id="GO:0016020">
    <property type="term" value="C:membrane"/>
    <property type="evidence" value="ECO:0007669"/>
    <property type="project" value="UniProtKB-SubCell"/>
</dbReference>
<reference evidence="7" key="1">
    <citation type="submission" date="2009-09" db="EMBL/GenBank/DDBJ databases">
        <authorList>
            <person name="Weinstock G."/>
            <person name="Sodergren E."/>
            <person name="Clifton S."/>
            <person name="Fulton L."/>
            <person name="Fulton B."/>
            <person name="Courtney L."/>
            <person name="Fronick C."/>
            <person name="Harrison M."/>
            <person name="Strong C."/>
            <person name="Farmer C."/>
            <person name="Delahaunty K."/>
            <person name="Markovic C."/>
            <person name="Hall O."/>
            <person name="Minx P."/>
            <person name="Tomlinson C."/>
            <person name="Mitreva M."/>
            <person name="Nelson J."/>
            <person name="Hou S."/>
            <person name="Wollam A."/>
            <person name="Pepin K.H."/>
            <person name="Johnson M."/>
            <person name="Bhonagiri V."/>
            <person name="Nash W.E."/>
            <person name="Warren W."/>
            <person name="Chinwalla A."/>
            <person name="Mardis E.R."/>
            <person name="Wilson R.K."/>
        </authorList>
    </citation>
    <scope>NUCLEOTIDE SEQUENCE [LARGE SCALE GENOMIC DNA]</scope>
    <source>
        <strain evidence="7">DSM 15470</strain>
    </source>
</reference>
<dbReference type="PANTHER" id="PTHR47891:SF2">
    <property type="entry name" value="MAGNESIUM AND COBALT TRANSPORTER"/>
    <property type="match status" value="1"/>
</dbReference>
<dbReference type="InterPro" id="IPR045861">
    <property type="entry name" value="CorA_cytoplasmic_dom"/>
</dbReference>
<evidence type="ECO:0000256" key="2">
    <source>
        <dbReference type="ARBA" id="ARBA00009765"/>
    </source>
</evidence>
<sequence>MEIQGKTVFPFIWKGGSPMLTAYKHDENHRLCSVAFEEMEKGSWINCAAPDAAELEKLNELTGIPVDSLQTALDREERSHVELEDDFIFVVVNTPVVLETDAYDALPLGIFITDKVFVTVCLENNTVIQKFINNNYPSFQTYKKTRFLFQILSTASSSFLYFLQQIYKKTDGIETQVRKSLQNKELFRMLELQKSLTYFNFALHANENVMERLMRLRNSPIHTLLKMYEEDEDLLEDVIIENKQALEMVEIYTNILMSMMDSFSSIISNRLSQIMKFLTSVTILLAVPTLIFSLWGINVPVPWESSEIGFAAVTLLGLVLTLVSALVLWKKDML</sequence>
<name>C9LP35_9FIRM</name>
<dbReference type="Pfam" id="PF01544">
    <property type="entry name" value="CorA"/>
    <property type="match status" value="1"/>
</dbReference>
<dbReference type="CDD" id="cd12827">
    <property type="entry name" value="EcCorA_ZntB-like_u2"/>
    <property type="match status" value="1"/>
</dbReference>
<dbReference type="eggNOG" id="COG0598">
    <property type="taxonomic scope" value="Bacteria"/>
</dbReference>
<dbReference type="AlphaFoldDB" id="C9LP35"/>
<accession>C9LP35</accession>
<evidence type="ECO:0000256" key="4">
    <source>
        <dbReference type="ARBA" id="ARBA00022989"/>
    </source>
</evidence>
<keyword evidence="3 6" id="KW-0812">Transmembrane</keyword>
<dbReference type="InterPro" id="IPR002523">
    <property type="entry name" value="MgTranspt_CorA/ZnTranspt_ZntB"/>
</dbReference>
<dbReference type="InterPro" id="IPR045863">
    <property type="entry name" value="CorA_TM1_TM2"/>
</dbReference>
<dbReference type="Gene3D" id="1.20.58.340">
    <property type="entry name" value="Magnesium transport protein CorA, transmembrane region"/>
    <property type="match status" value="2"/>
</dbReference>
<proteinExistence type="inferred from homology"/>
<dbReference type="SUPFAM" id="SSF144083">
    <property type="entry name" value="Magnesium transport protein CorA, transmembrane region"/>
    <property type="match status" value="1"/>
</dbReference>
<feature type="transmembrane region" description="Helical" evidence="6">
    <location>
        <begin position="308"/>
        <end position="329"/>
    </location>
</feature>
<protein>
    <submittedName>
        <fullName evidence="7">CorA-like protein</fullName>
    </submittedName>
</protein>
<evidence type="ECO:0000256" key="3">
    <source>
        <dbReference type="ARBA" id="ARBA00022692"/>
    </source>
</evidence>
<evidence type="ECO:0000256" key="5">
    <source>
        <dbReference type="ARBA" id="ARBA00023136"/>
    </source>
</evidence>
<evidence type="ECO:0000313" key="8">
    <source>
        <dbReference type="Proteomes" id="UP000004736"/>
    </source>
</evidence>
<keyword evidence="8" id="KW-1185">Reference proteome</keyword>
<dbReference type="STRING" id="592028.GCWU000321_01309"/>
<dbReference type="GO" id="GO:0046873">
    <property type="term" value="F:metal ion transmembrane transporter activity"/>
    <property type="evidence" value="ECO:0007669"/>
    <property type="project" value="InterPro"/>
</dbReference>
<evidence type="ECO:0000256" key="6">
    <source>
        <dbReference type="SAM" id="Phobius"/>
    </source>
</evidence>
<dbReference type="EMBL" id="ACIM02000001">
    <property type="protein sequence ID" value="EEW97321.1"/>
    <property type="molecule type" value="Genomic_DNA"/>
</dbReference>
<organism evidence="7 8">
    <name type="scientific">Dialister invisus DSM 15470</name>
    <dbReference type="NCBI Taxonomy" id="592028"/>
    <lineage>
        <taxon>Bacteria</taxon>
        <taxon>Bacillati</taxon>
        <taxon>Bacillota</taxon>
        <taxon>Negativicutes</taxon>
        <taxon>Veillonellales</taxon>
        <taxon>Veillonellaceae</taxon>
        <taxon>Dialister</taxon>
    </lineage>
</organism>
<keyword evidence="4 6" id="KW-1133">Transmembrane helix</keyword>
<comment type="caution">
    <text evidence="7">The sequence shown here is derived from an EMBL/GenBank/DDBJ whole genome shotgun (WGS) entry which is preliminary data.</text>
</comment>